<evidence type="ECO:0000313" key="2">
    <source>
        <dbReference type="EMBL" id="MBB4533853.1"/>
    </source>
</evidence>
<organism evidence="2 3">
    <name type="scientific">Rhizobium etli</name>
    <dbReference type="NCBI Taxonomy" id="29449"/>
    <lineage>
        <taxon>Bacteria</taxon>
        <taxon>Pseudomonadati</taxon>
        <taxon>Pseudomonadota</taxon>
        <taxon>Alphaproteobacteria</taxon>
        <taxon>Hyphomicrobiales</taxon>
        <taxon>Rhizobiaceae</taxon>
        <taxon>Rhizobium/Agrobacterium group</taxon>
        <taxon>Rhizobium</taxon>
    </lineage>
</organism>
<gene>
    <name evidence="1" type="ORF">GGE46_000562</name>
    <name evidence="2" type="ORF">GGE57_000562</name>
</gene>
<evidence type="ECO:0000313" key="1">
    <source>
        <dbReference type="EMBL" id="MBB4478021.1"/>
    </source>
</evidence>
<protein>
    <submittedName>
        <fullName evidence="2">Uncharacterized protein</fullName>
    </submittedName>
</protein>
<reference evidence="3 4" key="1">
    <citation type="submission" date="2020-08" db="EMBL/GenBank/DDBJ databases">
        <title>Genomic Encyclopedia of Type Strains, Phase IV (KMG-V): Genome sequencing to study the core and pangenomes of soil and plant-associated prokaryotes.</title>
        <authorList>
            <person name="Whitman W."/>
        </authorList>
    </citation>
    <scope>NUCLEOTIDE SEQUENCE [LARGE SCALE GENOMIC DNA]</scope>
    <source>
        <strain evidence="1 4">SEMIA 471</strain>
        <strain evidence="2 3">SEMIA 489</strain>
    </source>
</reference>
<name>A0A7W7ECI4_RHIET</name>
<dbReference type="AlphaFoldDB" id="A0A7W7ECI4"/>
<accession>A0A7W7ECI4</accession>
<sequence length="99" mass="11016">MLPAARVVSSLPKSCNHIVGIGFSFRDQSRQSKPMPIGRFVFSCDEEMGRLNEAGRMPTRDMRHAGSAYLDGDQKTAMKMGAKTLQGRSGREDRTRPRS</sequence>
<comment type="caution">
    <text evidence="2">The sequence shown here is derived from an EMBL/GenBank/DDBJ whole genome shotgun (WGS) entry which is preliminary data.</text>
</comment>
<dbReference type="EMBL" id="JACIID010000001">
    <property type="protein sequence ID" value="MBB4533853.1"/>
    <property type="molecule type" value="Genomic_DNA"/>
</dbReference>
<evidence type="ECO:0000313" key="4">
    <source>
        <dbReference type="Proteomes" id="UP000557344"/>
    </source>
</evidence>
<proteinExistence type="predicted"/>
<evidence type="ECO:0000313" key="3">
    <source>
        <dbReference type="Proteomes" id="UP000523431"/>
    </source>
</evidence>
<dbReference type="Proteomes" id="UP000523431">
    <property type="component" value="Unassembled WGS sequence"/>
</dbReference>
<dbReference type="RefSeq" id="WP_183837726.1">
    <property type="nucleotide sequence ID" value="NZ_JACIHU010000001.1"/>
</dbReference>
<dbReference type="EMBL" id="JACIHU010000001">
    <property type="protein sequence ID" value="MBB4478021.1"/>
    <property type="molecule type" value="Genomic_DNA"/>
</dbReference>
<dbReference type="Proteomes" id="UP000557344">
    <property type="component" value="Unassembled WGS sequence"/>
</dbReference>